<dbReference type="Proteomes" id="UP000488936">
    <property type="component" value="Unassembled WGS sequence"/>
</dbReference>
<evidence type="ECO:0000313" key="2">
    <source>
        <dbReference type="Proteomes" id="UP000488936"/>
    </source>
</evidence>
<organism evidence="1 2">
    <name type="scientific">Myroides pelagicus</name>
    <dbReference type="NCBI Taxonomy" id="270914"/>
    <lineage>
        <taxon>Bacteria</taxon>
        <taxon>Pseudomonadati</taxon>
        <taxon>Bacteroidota</taxon>
        <taxon>Flavobacteriia</taxon>
        <taxon>Flavobacteriales</taxon>
        <taxon>Flavobacteriaceae</taxon>
        <taxon>Myroides</taxon>
    </lineage>
</organism>
<dbReference type="RefSeq" id="WP_155036299.1">
    <property type="nucleotide sequence ID" value="NZ_JBHTIG010000063.1"/>
</dbReference>
<reference evidence="1 2" key="1">
    <citation type="journal article" date="2006" name="Int. J. Syst. Evol. Microbiol.">
        <title>Myroides pelagicus sp. nov., isolated from seawater in Thailand.</title>
        <authorList>
            <person name="Yoon J."/>
            <person name="Maneerat S."/>
            <person name="Kawai F."/>
            <person name="Yokota A."/>
        </authorList>
    </citation>
    <scope>NUCLEOTIDE SEQUENCE [LARGE SCALE GENOMIC DNA]</scope>
    <source>
        <strain evidence="1 2">SM1T</strain>
    </source>
</reference>
<proteinExistence type="predicted"/>
<sequence length="426" mass="50254">MSNYVYFKTKTDYLYNVDSKNDIFSDDLLDLIKDTELKELIINKYDLDKNILINIDKADIVYNQIKSYVDRFELLRLTVPENKVDTFLKENPEEKKYDYYFNIKEACIDENTGEMIENLEAVAIYDSLDLFYKARSLSQYVKSLNKSKNLNKSQLLDDLNISWKRHFDKYPKDVKPKIFRVLKNKDLYYVKSINSKQYKEYGIAESFVLSMLELNKIHLREEVNFTISSISLRESKIDMIISLDKKVSIKDVGYFRPSISIRNEDTGNASLGVHTSIEFYPENNEDNNKIYLFPKKDKDNNKIENKTTANHTINQDTLLELFESISDLFDYLKQVEKDFKFYNDAQHPDELRQKIAEKVCNTKGMFKGLTQLQGLFERKKDQQITNLQNLLEMCGKAEMLDMDFDLKFKLRYLISNVLLYGNNTIK</sequence>
<gene>
    <name evidence="1" type="ORF">GJV77_10435</name>
</gene>
<dbReference type="OrthoDB" id="773377at2"/>
<accession>A0A7K1GN34</accession>
<comment type="caution">
    <text evidence="1">The sequence shown here is derived from an EMBL/GenBank/DDBJ whole genome shotgun (WGS) entry which is preliminary data.</text>
</comment>
<dbReference type="AlphaFoldDB" id="A0A7K1GN34"/>
<protein>
    <submittedName>
        <fullName evidence="1">Uncharacterized protein</fullName>
    </submittedName>
</protein>
<evidence type="ECO:0000313" key="1">
    <source>
        <dbReference type="EMBL" id="MTH30312.1"/>
    </source>
</evidence>
<dbReference type="EMBL" id="WMJY01000023">
    <property type="protein sequence ID" value="MTH30312.1"/>
    <property type="molecule type" value="Genomic_DNA"/>
</dbReference>
<name>A0A7K1GN34_9FLAO</name>
<keyword evidence="2" id="KW-1185">Reference proteome</keyword>